<accession>A0AAN5CR75</accession>
<gene>
    <name evidence="2" type="ORF">PMAYCL1PPCAC_19324</name>
</gene>
<proteinExistence type="predicted"/>
<name>A0AAN5CR75_9BILA</name>
<reference evidence="3" key="1">
    <citation type="submission" date="2022-10" db="EMBL/GenBank/DDBJ databases">
        <title>Genome assembly of Pristionchus species.</title>
        <authorList>
            <person name="Yoshida K."/>
            <person name="Sommer R.J."/>
        </authorList>
    </citation>
    <scope>NUCLEOTIDE SEQUENCE [LARGE SCALE GENOMIC DNA]</scope>
    <source>
        <strain evidence="3">RS5460</strain>
    </source>
</reference>
<protein>
    <submittedName>
        <fullName evidence="2">Uncharacterized protein</fullName>
    </submittedName>
</protein>
<dbReference type="AlphaFoldDB" id="A0AAN5CR75"/>
<comment type="caution">
    <text evidence="2">The sequence shown here is derived from an EMBL/GenBank/DDBJ whole genome shotgun (WGS) entry which is preliminary data.</text>
</comment>
<organism evidence="2 3">
    <name type="scientific">Pristionchus mayeri</name>
    <dbReference type="NCBI Taxonomy" id="1317129"/>
    <lineage>
        <taxon>Eukaryota</taxon>
        <taxon>Metazoa</taxon>
        <taxon>Ecdysozoa</taxon>
        <taxon>Nematoda</taxon>
        <taxon>Chromadorea</taxon>
        <taxon>Rhabditida</taxon>
        <taxon>Rhabditina</taxon>
        <taxon>Diplogasteromorpha</taxon>
        <taxon>Diplogasteroidea</taxon>
        <taxon>Neodiplogasteridae</taxon>
        <taxon>Pristionchus</taxon>
    </lineage>
</organism>
<keyword evidence="3" id="KW-1185">Reference proteome</keyword>
<dbReference type="EMBL" id="BTRK01000004">
    <property type="protein sequence ID" value="GMR49129.1"/>
    <property type="molecule type" value="Genomic_DNA"/>
</dbReference>
<feature type="non-terminal residue" evidence="2">
    <location>
        <position position="255"/>
    </location>
</feature>
<evidence type="ECO:0000256" key="1">
    <source>
        <dbReference type="SAM" id="MobiDB-lite"/>
    </source>
</evidence>
<feature type="region of interest" description="Disordered" evidence="1">
    <location>
        <begin position="14"/>
        <end position="47"/>
    </location>
</feature>
<dbReference type="Proteomes" id="UP001328107">
    <property type="component" value="Unassembled WGS sequence"/>
</dbReference>
<sequence length="255" mass="28479">KAIPHPFSPFYQQVSKMSSRNAVNRKATTMTDGPVQKKSTSTEEEKPSIPVDFYRVLPPEMVERVVVNLDGTTRLDLFLALGQPKNLEASLARTQKAIHGTCLLAIRESIVETAPSTGRFTRSQNTHQAIMVEFKLGDGVKQARRWKTPIAETATLLKAIRITTKLRKVCCQLDVTRTDPTLIEIIRKIECSTLKIEHQVAKSDIERRSGAKTADEAATLDLAFFMSNGAFSPSVTKLGINNIRFDEKDYALFLE</sequence>
<feature type="compositionally biased region" description="Polar residues" evidence="1">
    <location>
        <begin position="14"/>
        <end position="31"/>
    </location>
</feature>
<feature type="non-terminal residue" evidence="2">
    <location>
        <position position="1"/>
    </location>
</feature>
<evidence type="ECO:0000313" key="3">
    <source>
        <dbReference type="Proteomes" id="UP001328107"/>
    </source>
</evidence>
<evidence type="ECO:0000313" key="2">
    <source>
        <dbReference type="EMBL" id="GMR49129.1"/>
    </source>
</evidence>